<dbReference type="Proteomes" id="UP000664940">
    <property type="component" value="Unassembled WGS sequence"/>
</dbReference>
<accession>A0A834E6N5</accession>
<protein>
    <submittedName>
        <fullName evidence="1">Uncharacterized protein</fullName>
    </submittedName>
</protein>
<proteinExistence type="predicted"/>
<dbReference type="AlphaFoldDB" id="A0A834E6N5"/>
<reference evidence="1 2" key="1">
    <citation type="journal article" date="2020" name="Nature">
        <title>Six reference-quality genomes reveal evolution of bat adaptations.</title>
        <authorList>
            <person name="Jebb D."/>
            <person name="Huang Z."/>
            <person name="Pippel M."/>
            <person name="Hughes G.M."/>
            <person name="Lavrichenko K."/>
            <person name="Devanna P."/>
            <person name="Winkler S."/>
            <person name="Jermiin L.S."/>
            <person name="Skirmuntt E.C."/>
            <person name="Katzourakis A."/>
            <person name="Burkitt-Gray L."/>
            <person name="Ray D.A."/>
            <person name="Sullivan K.A.M."/>
            <person name="Roscito J.G."/>
            <person name="Kirilenko B.M."/>
            <person name="Davalos L.M."/>
            <person name="Corthals A.P."/>
            <person name="Power M.L."/>
            <person name="Jones G."/>
            <person name="Ransome R.D."/>
            <person name="Dechmann D.K.N."/>
            <person name="Locatelli A.G."/>
            <person name="Puechmaille S.J."/>
            <person name="Fedrigo O."/>
            <person name="Jarvis E.D."/>
            <person name="Hiller M."/>
            <person name="Vernes S.C."/>
            <person name="Myers E.W."/>
            <person name="Teeling E.C."/>
        </authorList>
    </citation>
    <scope>NUCLEOTIDE SEQUENCE [LARGE SCALE GENOMIC DNA]</scope>
    <source>
        <strain evidence="1">Bat1K_MPI-CBG_1</strain>
    </source>
</reference>
<comment type="caution">
    <text evidence="1">The sequence shown here is derived from an EMBL/GenBank/DDBJ whole genome shotgun (WGS) entry which is preliminary data.</text>
</comment>
<evidence type="ECO:0000313" key="1">
    <source>
        <dbReference type="EMBL" id="KAF6109795.1"/>
    </source>
</evidence>
<sequence>MAGAGGKRSETSSYVRSAIPLILQRHRDARVRRRDGGECGVRWECGSCRCGGSRWTAEGHRCPATADPTDRGPGRSATHVCRSPVRCCAMRCFLTRPRYLPSPVTPEEAAYPYALIEEATPLTGVTAWPGCPLGRGGPSNIVPSPL</sequence>
<organism evidence="1 2">
    <name type="scientific">Phyllostomus discolor</name>
    <name type="common">pale spear-nosed bat</name>
    <dbReference type="NCBI Taxonomy" id="89673"/>
    <lineage>
        <taxon>Eukaryota</taxon>
        <taxon>Metazoa</taxon>
        <taxon>Chordata</taxon>
        <taxon>Craniata</taxon>
        <taxon>Vertebrata</taxon>
        <taxon>Euteleostomi</taxon>
        <taxon>Mammalia</taxon>
        <taxon>Eutheria</taxon>
        <taxon>Laurasiatheria</taxon>
        <taxon>Chiroptera</taxon>
        <taxon>Yangochiroptera</taxon>
        <taxon>Phyllostomidae</taxon>
        <taxon>Phyllostominae</taxon>
        <taxon>Phyllostomus</taxon>
    </lineage>
</organism>
<name>A0A834E6N5_9CHIR</name>
<evidence type="ECO:0000313" key="2">
    <source>
        <dbReference type="Proteomes" id="UP000664940"/>
    </source>
</evidence>
<dbReference type="EMBL" id="JABVXQ010000005">
    <property type="protein sequence ID" value="KAF6109795.1"/>
    <property type="molecule type" value="Genomic_DNA"/>
</dbReference>
<gene>
    <name evidence="1" type="ORF">HJG60_010998</name>
</gene>